<dbReference type="EMBL" id="LAUZ02000080">
    <property type="protein sequence ID" value="KKF00129.1"/>
    <property type="molecule type" value="Genomic_DNA"/>
</dbReference>
<accession>A0A0M2JYV2</accession>
<organism evidence="1 2">
    <name type="scientific">Mycolicibacterium obuense</name>
    <dbReference type="NCBI Taxonomy" id="1807"/>
    <lineage>
        <taxon>Bacteria</taxon>
        <taxon>Bacillati</taxon>
        <taxon>Actinomycetota</taxon>
        <taxon>Actinomycetes</taxon>
        <taxon>Mycobacteriales</taxon>
        <taxon>Mycobacteriaceae</taxon>
        <taxon>Mycolicibacterium</taxon>
    </lineage>
</organism>
<dbReference type="AlphaFoldDB" id="A0A0M2JYV2"/>
<gene>
    <name evidence="1" type="ORF">WN67_20470</name>
</gene>
<evidence type="ECO:0000313" key="2">
    <source>
        <dbReference type="Proteomes" id="UP000034150"/>
    </source>
</evidence>
<reference evidence="1 2" key="1">
    <citation type="journal article" date="2015" name="Genome Announc.">
        <title>Draft Genome Sequence of Mycobacterium obuense Strain UC1, Isolated from Patient Sputum.</title>
        <authorList>
            <person name="Greninger A.L."/>
            <person name="Cunningham G."/>
            <person name="Hsu E.D."/>
            <person name="Yu J.M."/>
            <person name="Chiu C.Y."/>
            <person name="Miller S."/>
        </authorList>
    </citation>
    <scope>NUCLEOTIDE SEQUENCE [LARGE SCALE GENOMIC DNA]</scope>
    <source>
        <strain evidence="1 2">UC1</strain>
    </source>
</reference>
<sequence length="85" mass="9160">MNFAELCLAQGRQCLSEPRVGRIFCQDLFQTLAGGRLAALDEIDLHPFQEGSMAHSSRPTANPKCLCEALAGGVMKTLVCECSTT</sequence>
<proteinExistence type="predicted"/>
<protein>
    <submittedName>
        <fullName evidence="1">Uncharacterized protein</fullName>
    </submittedName>
</protein>
<dbReference type="Proteomes" id="UP000034150">
    <property type="component" value="Unassembled WGS sequence"/>
</dbReference>
<name>A0A0M2JYV2_9MYCO</name>
<keyword evidence="2" id="KW-1185">Reference proteome</keyword>
<comment type="caution">
    <text evidence="1">The sequence shown here is derived from an EMBL/GenBank/DDBJ whole genome shotgun (WGS) entry which is preliminary data.</text>
</comment>
<evidence type="ECO:0000313" key="1">
    <source>
        <dbReference type="EMBL" id="KKF00129.1"/>
    </source>
</evidence>